<accession>A0AA96FC03</accession>
<proteinExistence type="predicted"/>
<dbReference type="SUPFAM" id="SSF46955">
    <property type="entry name" value="Putative DNA-binding domain"/>
    <property type="match status" value="1"/>
</dbReference>
<dbReference type="AlphaFoldDB" id="A0AA96FC03"/>
<dbReference type="Proteomes" id="UP001303408">
    <property type="component" value="Chromosome"/>
</dbReference>
<dbReference type="KEGG" id="dcp:RN607_14360"/>
<name>A0AA96FC03_9MICO</name>
<gene>
    <name evidence="1" type="ORF">RN607_14360</name>
</gene>
<dbReference type="InterPro" id="IPR009061">
    <property type="entry name" value="DNA-bd_dom_put_sf"/>
</dbReference>
<dbReference type="EMBL" id="CP134880">
    <property type="protein sequence ID" value="WNM27363.1"/>
    <property type="molecule type" value="Genomic_DNA"/>
</dbReference>
<evidence type="ECO:0000313" key="1">
    <source>
        <dbReference type="EMBL" id="WNM27363.1"/>
    </source>
</evidence>
<organism evidence="1">
    <name type="scientific">Demequina capsici</name>
    <dbReference type="NCBI Taxonomy" id="3075620"/>
    <lineage>
        <taxon>Bacteria</taxon>
        <taxon>Bacillati</taxon>
        <taxon>Actinomycetota</taxon>
        <taxon>Actinomycetes</taxon>
        <taxon>Micrococcales</taxon>
        <taxon>Demequinaceae</taxon>
        <taxon>Demequina</taxon>
    </lineage>
</organism>
<sequence>MDTYNAHALSEPLLDTRGAAALLHLSPRTLEGWRADPRKQPEHGAPPHLRLSRGAIRYRPSDIQAWLDRVAVA</sequence>
<dbReference type="RefSeq" id="WP_313543363.1">
    <property type="nucleotide sequence ID" value="NZ_CP134880.1"/>
</dbReference>
<reference evidence="1" key="1">
    <citation type="submission" date="2023-09" db="EMBL/GenBank/DDBJ databases">
        <title>Demequina sp. a novel bacteria isolated from Capsicum annuum.</title>
        <authorList>
            <person name="Humaira Z."/>
            <person name="Lee J."/>
            <person name="Cho D."/>
        </authorList>
    </citation>
    <scope>NUCLEOTIDE SEQUENCE</scope>
    <source>
        <strain evidence="1">PMTSA13</strain>
    </source>
</reference>
<protein>
    <submittedName>
        <fullName evidence="1">Helix-turn-helix domain-containing protein</fullName>
    </submittedName>
</protein>